<dbReference type="OrthoDB" id="824226at2"/>
<dbReference type="GO" id="GO:0042910">
    <property type="term" value="F:xenobiotic transmembrane transporter activity"/>
    <property type="evidence" value="ECO:0007669"/>
    <property type="project" value="InterPro"/>
</dbReference>
<dbReference type="EMBL" id="AP017313">
    <property type="protein sequence ID" value="BAU55397.1"/>
    <property type="molecule type" value="Genomic_DNA"/>
</dbReference>
<keyword evidence="7" id="KW-1185">Reference proteome</keyword>
<keyword evidence="3" id="KW-0812">Transmembrane</keyword>
<dbReference type="GO" id="GO:0015297">
    <property type="term" value="F:antiporter activity"/>
    <property type="evidence" value="ECO:0007669"/>
    <property type="project" value="InterPro"/>
</dbReference>
<evidence type="ECO:0000256" key="2">
    <source>
        <dbReference type="ARBA" id="ARBA00022475"/>
    </source>
</evidence>
<dbReference type="InterPro" id="IPR002528">
    <property type="entry name" value="MATE_fam"/>
</dbReference>
<evidence type="ECO:0000256" key="3">
    <source>
        <dbReference type="ARBA" id="ARBA00022692"/>
    </source>
</evidence>
<dbReference type="RefSeq" id="WP_096353699.1">
    <property type="nucleotide sequence ID" value="NZ_AP017313.1"/>
</dbReference>
<dbReference type="PANTHER" id="PTHR30250">
    <property type="entry name" value="PST FAMILY PREDICTED COLANIC ACID TRANSPORTER"/>
    <property type="match status" value="1"/>
</dbReference>
<evidence type="ECO:0000256" key="5">
    <source>
        <dbReference type="ARBA" id="ARBA00023136"/>
    </source>
</evidence>
<dbReference type="PANTHER" id="PTHR30250:SF11">
    <property type="entry name" value="O-ANTIGEN TRANSPORTER-RELATED"/>
    <property type="match status" value="1"/>
</dbReference>
<dbReference type="GO" id="GO:0005886">
    <property type="term" value="C:plasma membrane"/>
    <property type="evidence" value="ECO:0007669"/>
    <property type="project" value="UniProtKB-SubCell"/>
</dbReference>
<dbReference type="Pfam" id="PF01554">
    <property type="entry name" value="MatE"/>
    <property type="match status" value="1"/>
</dbReference>
<dbReference type="InterPro" id="IPR050833">
    <property type="entry name" value="Poly_Biosynth_Transport"/>
</dbReference>
<evidence type="ECO:0000256" key="1">
    <source>
        <dbReference type="ARBA" id="ARBA00004651"/>
    </source>
</evidence>
<dbReference type="AlphaFoldDB" id="A0A0X8X5C7"/>
<evidence type="ECO:0000313" key="7">
    <source>
        <dbReference type="Proteomes" id="UP000218263"/>
    </source>
</evidence>
<reference evidence="6 7" key="1">
    <citation type="submission" date="2015-12" db="EMBL/GenBank/DDBJ databases">
        <title>Genome sequence of Mucilaginibacter gotjawali.</title>
        <authorList>
            <person name="Lee J.S."/>
            <person name="Lee K.C."/>
            <person name="Kim K.K."/>
            <person name="Lee B.W."/>
        </authorList>
    </citation>
    <scope>NUCLEOTIDE SEQUENCE [LARGE SCALE GENOMIC DNA]</scope>
    <source>
        <strain evidence="6 7">SA3-7</strain>
    </source>
</reference>
<name>A0A0X8X5C7_9SPHI</name>
<gene>
    <name evidence="6" type="ORF">MgSA37_03581</name>
</gene>
<dbReference type="CDD" id="cd13128">
    <property type="entry name" value="MATE_Wzx_like"/>
    <property type="match status" value="1"/>
</dbReference>
<proteinExistence type="predicted"/>
<evidence type="ECO:0000313" key="6">
    <source>
        <dbReference type="EMBL" id="BAU55397.1"/>
    </source>
</evidence>
<dbReference type="KEGG" id="mgot:MgSA37_03581"/>
<comment type="subcellular location">
    <subcellularLocation>
        <location evidence="1">Cell membrane</location>
        <topology evidence="1">Multi-pass membrane protein</topology>
    </subcellularLocation>
</comment>
<keyword evidence="4" id="KW-1133">Transmembrane helix</keyword>
<dbReference type="Proteomes" id="UP000218263">
    <property type="component" value="Chromosome"/>
</dbReference>
<evidence type="ECO:0000256" key="4">
    <source>
        <dbReference type="ARBA" id="ARBA00022989"/>
    </source>
</evidence>
<protein>
    <submittedName>
        <fullName evidence="6">Polysaccharide biosynthesis protein</fullName>
    </submittedName>
</protein>
<organism evidence="6 7">
    <name type="scientific">Mucilaginibacter gotjawali</name>
    <dbReference type="NCBI Taxonomy" id="1550579"/>
    <lineage>
        <taxon>Bacteria</taxon>
        <taxon>Pseudomonadati</taxon>
        <taxon>Bacteroidota</taxon>
        <taxon>Sphingobacteriia</taxon>
        <taxon>Sphingobacteriales</taxon>
        <taxon>Sphingobacteriaceae</taxon>
        <taxon>Mucilaginibacter</taxon>
    </lineage>
</organism>
<keyword evidence="2" id="KW-1003">Cell membrane</keyword>
<keyword evidence="5" id="KW-0472">Membrane</keyword>
<sequence>MYKKILNFKKNEANKELIIHSIVALFARGGGAIAAFIMNIIVARYLGAEEAGYFFLAITVSTIVTMIGRIGADNAVLKFVSVHSAKEEWDDVHGLMKSILKRIWIFTSIIAVIFCVCSKTLSIHLFHKEKLTWPLFWISVSMPFFAVYNILAMALQGRRKVLFSVTVLKIASPLLLMILMFIFSPKNSTIASMFYTITSILTVALAYFWWYKSVPAGESNNYDFKLLWASCLPLWLGSIMQQVIMWGGQFVAGIYNSPAELAQLAVARNTTVLITFIMTAINYVSAPRFAAMYNQGKMDELRRYARNTTWVMTLVGTPVVIFIWIFPGFIMSLFGKDFSQGIWLLRILAVGQYINVITGSVAYLLMMSGNEKDMLTINVINGILAIVLAFILNPLFGAVGSAMATAIVVAISNLMAVGYVKKRLGFNIMSALGLSK</sequence>
<accession>A0A0X8X5C7</accession>